<dbReference type="Pfam" id="PF01522">
    <property type="entry name" value="Polysacc_deac_1"/>
    <property type="match status" value="1"/>
</dbReference>
<dbReference type="InterPro" id="IPR051398">
    <property type="entry name" value="Polysacch_Deacetylase"/>
</dbReference>
<dbReference type="PANTHER" id="PTHR34216">
    <property type="match status" value="1"/>
</dbReference>
<name>A0A3A4A2L0_9ACTN</name>
<reference evidence="4 5" key="1">
    <citation type="submission" date="2018-09" db="EMBL/GenBank/DDBJ databases">
        <title>YIM 75507 draft genome.</title>
        <authorList>
            <person name="Tang S."/>
            <person name="Feng Y."/>
        </authorList>
    </citation>
    <scope>NUCLEOTIDE SEQUENCE [LARGE SCALE GENOMIC DNA]</scope>
    <source>
        <strain evidence="4 5">YIM 75507</strain>
    </source>
</reference>
<dbReference type="Gene3D" id="3.20.20.370">
    <property type="entry name" value="Glycoside hydrolase/deacetylase"/>
    <property type="match status" value="1"/>
</dbReference>
<protein>
    <submittedName>
        <fullName evidence="4">Polysaccharide deacetylase family protein</fullName>
    </submittedName>
</protein>
<organism evidence="4 5">
    <name type="scientific">Bailinhaonella thermotolerans</name>
    <dbReference type="NCBI Taxonomy" id="1070861"/>
    <lineage>
        <taxon>Bacteria</taxon>
        <taxon>Bacillati</taxon>
        <taxon>Actinomycetota</taxon>
        <taxon>Actinomycetes</taxon>
        <taxon>Streptosporangiales</taxon>
        <taxon>Streptosporangiaceae</taxon>
        <taxon>Bailinhaonella</taxon>
    </lineage>
</organism>
<evidence type="ECO:0000313" key="5">
    <source>
        <dbReference type="Proteomes" id="UP000265768"/>
    </source>
</evidence>
<keyword evidence="5" id="KW-1185">Reference proteome</keyword>
<dbReference type="CDD" id="cd10918">
    <property type="entry name" value="CE4_NodB_like_5s_6s"/>
    <property type="match status" value="1"/>
</dbReference>
<keyword evidence="2" id="KW-0732">Signal</keyword>
<comment type="caution">
    <text evidence="4">The sequence shown here is derived from an EMBL/GenBank/DDBJ whole genome shotgun (WGS) entry which is preliminary data.</text>
</comment>
<evidence type="ECO:0000313" key="4">
    <source>
        <dbReference type="EMBL" id="RJL21690.1"/>
    </source>
</evidence>
<dbReference type="Proteomes" id="UP000265768">
    <property type="component" value="Unassembled WGS sequence"/>
</dbReference>
<dbReference type="InterPro" id="IPR011330">
    <property type="entry name" value="Glyco_hydro/deAcase_b/a-brl"/>
</dbReference>
<dbReference type="GO" id="GO:0005576">
    <property type="term" value="C:extracellular region"/>
    <property type="evidence" value="ECO:0007669"/>
    <property type="project" value="UniProtKB-SubCell"/>
</dbReference>
<sequence>MEDAAEGARMSRKPLIWMYHSIDEYDHDPHKVTVTPDRFDRQLTWLRRRGLRGVSMRELLAAPSPRGLVGLTFDDGYADFAATAVPILARHGFTATVFALPGLFGGHNRWDDPAPRKDLMTAEQVREVADAGMEVASHGMTHVALPAVDDAALKEEVTRSRELLAEVVGGPVDGFAYAYGALGDREVAAVREAGYAYAVATWPTARDDPHALPRTYIGDTTGPLMLRVREARHRLVWR</sequence>
<dbReference type="GO" id="GO:0016810">
    <property type="term" value="F:hydrolase activity, acting on carbon-nitrogen (but not peptide) bonds"/>
    <property type="evidence" value="ECO:0007669"/>
    <property type="project" value="InterPro"/>
</dbReference>
<proteinExistence type="predicted"/>
<evidence type="ECO:0000256" key="1">
    <source>
        <dbReference type="ARBA" id="ARBA00004613"/>
    </source>
</evidence>
<dbReference type="AlphaFoldDB" id="A0A3A4A2L0"/>
<evidence type="ECO:0000256" key="2">
    <source>
        <dbReference type="ARBA" id="ARBA00022729"/>
    </source>
</evidence>
<dbReference type="GO" id="GO:0005975">
    <property type="term" value="P:carbohydrate metabolic process"/>
    <property type="evidence" value="ECO:0007669"/>
    <property type="project" value="InterPro"/>
</dbReference>
<dbReference type="EMBL" id="QZEY01000024">
    <property type="protein sequence ID" value="RJL21690.1"/>
    <property type="molecule type" value="Genomic_DNA"/>
</dbReference>
<accession>A0A3A4A2L0</accession>
<dbReference type="SUPFAM" id="SSF88713">
    <property type="entry name" value="Glycoside hydrolase/deacetylase"/>
    <property type="match status" value="1"/>
</dbReference>
<evidence type="ECO:0000259" key="3">
    <source>
        <dbReference type="PROSITE" id="PS51677"/>
    </source>
</evidence>
<dbReference type="PROSITE" id="PS51677">
    <property type="entry name" value="NODB"/>
    <property type="match status" value="1"/>
</dbReference>
<dbReference type="OrthoDB" id="9782872at2"/>
<feature type="domain" description="NodB homology" evidence="3">
    <location>
        <begin position="67"/>
        <end position="238"/>
    </location>
</feature>
<gene>
    <name evidence="4" type="ORF">D5H75_36725</name>
</gene>
<comment type="subcellular location">
    <subcellularLocation>
        <location evidence="1">Secreted</location>
    </subcellularLocation>
</comment>
<dbReference type="PANTHER" id="PTHR34216:SF3">
    <property type="entry name" value="POLY-BETA-1,6-N-ACETYL-D-GLUCOSAMINE N-DEACETYLASE"/>
    <property type="match status" value="1"/>
</dbReference>
<dbReference type="InterPro" id="IPR002509">
    <property type="entry name" value="NODB_dom"/>
</dbReference>